<dbReference type="HAMAP" id="MF_00156">
    <property type="entry name" value="PanB"/>
    <property type="match status" value="1"/>
</dbReference>
<dbReference type="GO" id="GO:0000287">
    <property type="term" value="F:magnesium ion binding"/>
    <property type="evidence" value="ECO:0007669"/>
    <property type="project" value="TreeGrafter"/>
</dbReference>
<evidence type="ECO:0000256" key="8">
    <source>
        <dbReference type="PIRSR" id="PIRSR000388-1"/>
    </source>
</evidence>
<name>A0A2T5FV63_9SPHN</name>
<comment type="cofactor">
    <cofactor evidence="7 10">
        <name>Mg(2+)</name>
        <dbReference type="ChEBI" id="CHEBI:18420"/>
    </cofactor>
    <text evidence="7 10">Binds 1 Mg(2+) ion per subunit.</text>
</comment>
<keyword evidence="7" id="KW-0963">Cytoplasm</keyword>
<dbReference type="PANTHER" id="PTHR20881">
    <property type="entry name" value="3-METHYL-2-OXOBUTANOATE HYDROXYMETHYLTRANSFERASE"/>
    <property type="match status" value="1"/>
</dbReference>
<keyword evidence="7 10" id="KW-0460">Magnesium</keyword>
<comment type="caution">
    <text evidence="11">The sequence shown here is derived from an EMBL/GenBank/DDBJ whole genome shotgun (WGS) entry which is preliminary data.</text>
</comment>
<keyword evidence="7 10" id="KW-0479">Metal-binding</keyword>
<proteinExistence type="inferred from homology"/>
<keyword evidence="12" id="KW-1185">Reference proteome</keyword>
<dbReference type="UniPathway" id="UPA00028">
    <property type="reaction ID" value="UER00003"/>
</dbReference>
<evidence type="ECO:0000256" key="7">
    <source>
        <dbReference type="HAMAP-Rule" id="MF_00156"/>
    </source>
</evidence>
<feature type="binding site" evidence="7 10">
    <location>
        <position position="83"/>
    </location>
    <ligand>
        <name>Mg(2+)</name>
        <dbReference type="ChEBI" id="CHEBI:18420"/>
    </ligand>
</feature>
<gene>
    <name evidence="7 11" type="primary">panB</name>
    <name evidence="11" type="ORF">CLG96_15205</name>
</gene>
<feature type="active site" description="Proton acceptor" evidence="7 8">
    <location>
        <position position="180"/>
    </location>
</feature>
<evidence type="ECO:0000256" key="9">
    <source>
        <dbReference type="PIRSR" id="PIRSR000388-2"/>
    </source>
</evidence>
<comment type="similarity">
    <text evidence="2 7">Belongs to the PanB family.</text>
</comment>
<dbReference type="PIRSF" id="PIRSF000388">
    <property type="entry name" value="Pantoate_hydroxy_MeTrfase"/>
    <property type="match status" value="1"/>
</dbReference>
<comment type="function">
    <text evidence="6 7">Catalyzes the reversible reaction in which hydroxymethyl group from 5,10-methylenetetrahydrofolate is transferred onto alpha-ketoisovalerate to form ketopantoate.</text>
</comment>
<feature type="binding site" evidence="7 10">
    <location>
        <position position="114"/>
    </location>
    <ligand>
        <name>Mg(2+)</name>
        <dbReference type="ChEBI" id="CHEBI:18420"/>
    </ligand>
</feature>
<reference evidence="11 12" key="1">
    <citation type="submission" date="2017-09" db="EMBL/GenBank/DDBJ databases">
        <title>Sphingomonas panjinensis sp.nov., isolated from oil-contaminated soil.</title>
        <authorList>
            <person name="Wang L."/>
            <person name="Chen L."/>
        </authorList>
    </citation>
    <scope>NUCLEOTIDE SEQUENCE [LARGE SCALE GENOMIC DNA]</scope>
    <source>
        <strain evidence="11 12">FW-11</strain>
    </source>
</reference>
<dbReference type="PANTHER" id="PTHR20881:SF0">
    <property type="entry name" value="3-METHYL-2-OXOBUTANOATE HYDROXYMETHYLTRANSFERASE"/>
    <property type="match status" value="1"/>
</dbReference>
<dbReference type="Pfam" id="PF02548">
    <property type="entry name" value="Pantoate_transf"/>
    <property type="match status" value="1"/>
</dbReference>
<organism evidence="11 12">
    <name type="scientific">Sphingomonas oleivorans</name>
    <dbReference type="NCBI Taxonomy" id="1735121"/>
    <lineage>
        <taxon>Bacteria</taxon>
        <taxon>Pseudomonadati</taxon>
        <taxon>Pseudomonadota</taxon>
        <taxon>Alphaproteobacteria</taxon>
        <taxon>Sphingomonadales</taxon>
        <taxon>Sphingomonadaceae</taxon>
        <taxon>Sphingomonas</taxon>
    </lineage>
</organism>
<dbReference type="GO" id="GO:0003864">
    <property type="term" value="F:3-methyl-2-oxobutanoate hydroxymethyltransferase activity"/>
    <property type="evidence" value="ECO:0007669"/>
    <property type="project" value="UniProtKB-UniRule"/>
</dbReference>
<evidence type="ECO:0000256" key="4">
    <source>
        <dbReference type="ARBA" id="ARBA00022655"/>
    </source>
</evidence>
<sequence>MRTTTADFARMKAEGRPIPMVTCYDYASALIVARAGLRFILVGDSLGQVMLGHDDTLRVSLDEMISHSAAVVRGAPDALVIGDLPFLSYAMVDDAVRSAGRMMREAGVRAVKLEGGRSMAPIVRRMVELGIPVVGHLGFTPQSAHQIGIRVQGRTLETAADLIADAHALEQAGACAVVLELVPAPLAAAITKRLKVPTIGIGAGAGCSGQVQVWHDLLGLFDRPPFRHARQYAAIGPAIEEALRGYAGEVTAGVFPTAANAASMDEGLVAEAVARFEAAEGC</sequence>
<dbReference type="AlphaFoldDB" id="A0A2T5FV63"/>
<dbReference type="OrthoDB" id="9781789at2"/>
<evidence type="ECO:0000256" key="3">
    <source>
        <dbReference type="ARBA" id="ARBA00011424"/>
    </source>
</evidence>
<dbReference type="EMBL" id="NWBU01000015">
    <property type="protein sequence ID" value="PTQ08614.1"/>
    <property type="molecule type" value="Genomic_DNA"/>
</dbReference>
<evidence type="ECO:0000256" key="10">
    <source>
        <dbReference type="PIRSR" id="PIRSR000388-3"/>
    </source>
</evidence>
<dbReference type="SUPFAM" id="SSF51621">
    <property type="entry name" value="Phosphoenolpyruvate/pyruvate domain"/>
    <property type="match status" value="1"/>
</dbReference>
<evidence type="ECO:0000256" key="6">
    <source>
        <dbReference type="ARBA" id="ARBA00056497"/>
    </source>
</evidence>
<feature type="binding site" evidence="7 9">
    <location>
        <position position="83"/>
    </location>
    <ligand>
        <name>3-methyl-2-oxobutanoate</name>
        <dbReference type="ChEBI" id="CHEBI:11851"/>
    </ligand>
</feature>
<dbReference type="InterPro" id="IPR003700">
    <property type="entry name" value="Pantoate_hydroxy_MeTrfase"/>
</dbReference>
<dbReference type="FunFam" id="3.20.20.60:FF:000003">
    <property type="entry name" value="3-methyl-2-oxobutanoate hydroxymethyltransferase"/>
    <property type="match status" value="1"/>
</dbReference>
<comment type="subunit">
    <text evidence="3 7">Homodecamer; pentamer of dimers.</text>
</comment>
<evidence type="ECO:0000256" key="1">
    <source>
        <dbReference type="ARBA" id="ARBA00005033"/>
    </source>
</evidence>
<evidence type="ECO:0000313" key="12">
    <source>
        <dbReference type="Proteomes" id="UP000244162"/>
    </source>
</evidence>
<comment type="pathway">
    <text evidence="1 7">Cofactor biosynthesis; (R)-pantothenate biosynthesis; (R)-pantoate from 3-methyl-2-oxobutanoate: step 1/2.</text>
</comment>
<dbReference type="GO" id="GO:0005737">
    <property type="term" value="C:cytoplasm"/>
    <property type="evidence" value="ECO:0007669"/>
    <property type="project" value="UniProtKB-SubCell"/>
</dbReference>
<dbReference type="GO" id="GO:0032259">
    <property type="term" value="P:methylation"/>
    <property type="evidence" value="ECO:0007669"/>
    <property type="project" value="UniProtKB-KW"/>
</dbReference>
<dbReference type="Proteomes" id="UP000244162">
    <property type="component" value="Unassembled WGS sequence"/>
</dbReference>
<evidence type="ECO:0000256" key="2">
    <source>
        <dbReference type="ARBA" id="ARBA00008676"/>
    </source>
</evidence>
<feature type="binding site" evidence="7 9">
    <location>
        <position position="112"/>
    </location>
    <ligand>
        <name>3-methyl-2-oxobutanoate</name>
        <dbReference type="ChEBI" id="CHEBI:11851"/>
    </ligand>
</feature>
<dbReference type="EC" id="2.1.2.11" evidence="7"/>
<accession>A0A2T5FV63</accession>
<keyword evidence="5 7" id="KW-0808">Transferase</keyword>
<dbReference type="InterPro" id="IPR040442">
    <property type="entry name" value="Pyrv_kinase-like_dom_sf"/>
</dbReference>
<feature type="binding site" evidence="7 10">
    <location>
        <position position="44"/>
    </location>
    <ligand>
        <name>Mg(2+)</name>
        <dbReference type="ChEBI" id="CHEBI:18420"/>
    </ligand>
</feature>
<evidence type="ECO:0000313" key="11">
    <source>
        <dbReference type="EMBL" id="PTQ08614.1"/>
    </source>
</evidence>
<dbReference type="NCBIfam" id="TIGR00222">
    <property type="entry name" value="panB"/>
    <property type="match status" value="1"/>
</dbReference>
<comment type="subcellular location">
    <subcellularLocation>
        <location evidence="7">Cytoplasm</location>
    </subcellularLocation>
</comment>
<keyword evidence="4 7" id="KW-0566">Pantothenate biosynthesis</keyword>
<keyword evidence="11" id="KW-0489">Methyltransferase</keyword>
<dbReference type="GO" id="GO:0008168">
    <property type="term" value="F:methyltransferase activity"/>
    <property type="evidence" value="ECO:0007669"/>
    <property type="project" value="UniProtKB-KW"/>
</dbReference>
<dbReference type="CDD" id="cd06557">
    <property type="entry name" value="KPHMT-like"/>
    <property type="match status" value="1"/>
</dbReference>
<dbReference type="InterPro" id="IPR015813">
    <property type="entry name" value="Pyrv/PenolPyrv_kinase-like_dom"/>
</dbReference>
<dbReference type="GO" id="GO:0015940">
    <property type="term" value="P:pantothenate biosynthetic process"/>
    <property type="evidence" value="ECO:0007669"/>
    <property type="project" value="UniProtKB-UniRule"/>
</dbReference>
<evidence type="ECO:0000256" key="5">
    <source>
        <dbReference type="ARBA" id="ARBA00022679"/>
    </source>
</evidence>
<dbReference type="NCBIfam" id="NF001452">
    <property type="entry name" value="PRK00311.1"/>
    <property type="match status" value="1"/>
</dbReference>
<comment type="catalytic activity">
    <reaction evidence="7">
        <text>(6R)-5,10-methylene-5,6,7,8-tetrahydrofolate + 3-methyl-2-oxobutanoate + H2O = 2-dehydropantoate + (6S)-5,6,7,8-tetrahydrofolate</text>
        <dbReference type="Rhea" id="RHEA:11824"/>
        <dbReference type="ChEBI" id="CHEBI:11561"/>
        <dbReference type="ChEBI" id="CHEBI:11851"/>
        <dbReference type="ChEBI" id="CHEBI:15377"/>
        <dbReference type="ChEBI" id="CHEBI:15636"/>
        <dbReference type="ChEBI" id="CHEBI:57453"/>
        <dbReference type="EC" id="2.1.2.11"/>
    </reaction>
</comment>
<feature type="binding site" evidence="7 9">
    <location>
        <begin position="44"/>
        <end position="45"/>
    </location>
    <ligand>
        <name>3-methyl-2-oxobutanoate</name>
        <dbReference type="ChEBI" id="CHEBI:11851"/>
    </ligand>
</feature>
<protein>
    <recommendedName>
        <fullName evidence="7">3-methyl-2-oxobutanoate hydroxymethyltransferase</fullName>
        <ecNumber evidence="7">2.1.2.11</ecNumber>
    </recommendedName>
    <alternativeName>
        <fullName evidence="7">Ketopantoate hydroxymethyltransferase</fullName>
        <shortName evidence="7">KPHMT</shortName>
    </alternativeName>
</protein>
<dbReference type="Gene3D" id="3.20.20.60">
    <property type="entry name" value="Phosphoenolpyruvate-binding domains"/>
    <property type="match status" value="1"/>
</dbReference>